<feature type="transmembrane region" description="Helical" evidence="2">
    <location>
        <begin position="202"/>
        <end position="220"/>
    </location>
</feature>
<evidence type="ECO:0000313" key="5">
    <source>
        <dbReference type="Proteomes" id="UP001501624"/>
    </source>
</evidence>
<dbReference type="InterPro" id="IPR038765">
    <property type="entry name" value="Papain-like_cys_pep_sf"/>
</dbReference>
<dbReference type="SMART" id="SM00460">
    <property type="entry name" value="TGc"/>
    <property type="match status" value="1"/>
</dbReference>
<feature type="region of interest" description="Disordered" evidence="1">
    <location>
        <begin position="578"/>
        <end position="632"/>
    </location>
</feature>
<reference evidence="5" key="1">
    <citation type="journal article" date="2019" name="Int. J. Syst. Evol. Microbiol.">
        <title>The Global Catalogue of Microorganisms (GCM) 10K type strain sequencing project: providing services to taxonomists for standard genome sequencing and annotation.</title>
        <authorList>
            <consortium name="The Broad Institute Genomics Platform"/>
            <consortium name="The Broad Institute Genome Sequencing Center for Infectious Disease"/>
            <person name="Wu L."/>
            <person name="Ma J."/>
        </authorList>
    </citation>
    <scope>NUCLEOTIDE SEQUENCE [LARGE SCALE GENOMIC DNA]</scope>
    <source>
        <strain evidence="5">JCM 17017</strain>
    </source>
</reference>
<feature type="compositionally biased region" description="Polar residues" evidence="1">
    <location>
        <begin position="603"/>
        <end position="622"/>
    </location>
</feature>
<feature type="domain" description="Transglutaminase-like" evidence="3">
    <location>
        <begin position="504"/>
        <end position="573"/>
    </location>
</feature>
<dbReference type="Proteomes" id="UP001501624">
    <property type="component" value="Unassembled WGS sequence"/>
</dbReference>
<evidence type="ECO:0000259" key="3">
    <source>
        <dbReference type="SMART" id="SM00460"/>
    </source>
</evidence>
<keyword evidence="5" id="KW-1185">Reference proteome</keyword>
<dbReference type="Gene3D" id="3.10.620.30">
    <property type="match status" value="1"/>
</dbReference>
<feature type="region of interest" description="Disordered" evidence="1">
    <location>
        <begin position="336"/>
        <end position="364"/>
    </location>
</feature>
<dbReference type="InterPro" id="IPR025403">
    <property type="entry name" value="TgpA-like_C"/>
</dbReference>
<evidence type="ECO:0000256" key="2">
    <source>
        <dbReference type="SAM" id="Phobius"/>
    </source>
</evidence>
<feature type="transmembrane region" description="Helical" evidence="2">
    <location>
        <begin position="102"/>
        <end position="122"/>
    </location>
</feature>
<feature type="transmembrane region" description="Helical" evidence="2">
    <location>
        <begin position="639"/>
        <end position="662"/>
    </location>
</feature>
<dbReference type="SUPFAM" id="SSF54001">
    <property type="entry name" value="Cysteine proteinases"/>
    <property type="match status" value="1"/>
</dbReference>
<feature type="compositionally biased region" description="Low complexity" evidence="1">
    <location>
        <begin position="586"/>
        <end position="595"/>
    </location>
</feature>
<feature type="transmembrane region" description="Helical" evidence="2">
    <location>
        <begin position="69"/>
        <end position="90"/>
    </location>
</feature>
<gene>
    <name evidence="4" type="ORF">GCM10022380_50530</name>
</gene>
<feature type="transmembrane region" description="Helical" evidence="2">
    <location>
        <begin position="43"/>
        <end position="63"/>
    </location>
</feature>
<keyword evidence="2" id="KW-0472">Membrane</keyword>
<evidence type="ECO:0000256" key="1">
    <source>
        <dbReference type="SAM" id="MobiDB-lite"/>
    </source>
</evidence>
<keyword evidence="2" id="KW-0812">Transmembrane</keyword>
<dbReference type="InterPro" id="IPR021878">
    <property type="entry name" value="TgpA_N"/>
</dbReference>
<dbReference type="InterPro" id="IPR002931">
    <property type="entry name" value="Transglutaminase-like"/>
</dbReference>
<sequence length="832" mass="87018">MTTLTGRPPRPDQQPDAPPPGRPELHRPTQRVAEPPPQWRGSILAPIAAGVATLCASTSLTGVVGGVGWLGYVTVAVVLVAATGLALRAIRTPTAVVGLAQLVVLLLLITGVFTSTGILGVIPGPAAFGEINSVLTAAFEQIRTGLPPVESTPPILCLVTIAIGLVAVLVDTLAVAASAPAATGLVLLCVYAVPASLADDMLPWWTFLLGAAAFAGLLAVDGNHRHRRWRNRDAPGLGNAPAAASAPVAVVAVALVLGLVAGTALTAVGTVGRLPGSGRSGAGAGSGGLGVNPFTSLRGMLDQGSTVDLFRVRGLGNDKRLLRAFTLDTYRPNRGWSLPDGPMPAGFPANQPLPAAPGDDGSGEARQIQIEPLNWVDVWMPVYGQLRGLQGVGQGWYYDPTSGAVFSERKQRIPAYVETASLAEPTKDQLESATTRGGDIPASYSQITGVDPRVVSLAQNLAAGATTDFDRASAIWRYFSGENGFTYDTETAAATDSDALADFLLNGKRGFCEQFASAMAVMLRVLNIPSRVAVGFTSGYADGDTRMITSQDAHAWVEVYFGDLGWVSFDPTPRSDGRGYVPPYLQSGTTSSGSSDSEEQDVPSVSTTRVAPTGAPETQGSAANPGGTQAAPAGSAPGWTGWIALVLVLVALALTVGAFVAIRRLRGRTASWLPLAAAAAWLVAVVLTAWLVHWVLALVLLLLAAAGLAPAVLREIHRRRRLTAITSHQPGAADAAWAELMDECADRGVPIPPSDTVRAAAQKVAVQHNLDDAGKNDLRTVVGAVERSWYSPSQSTGEDFATAFEGLRRSLERNAPMSWRGRLFPRSVFRKR</sequence>
<dbReference type="Pfam" id="PF13559">
    <property type="entry name" value="DUF4129"/>
    <property type="match status" value="1"/>
</dbReference>
<proteinExistence type="predicted"/>
<dbReference type="Pfam" id="PF01841">
    <property type="entry name" value="Transglut_core"/>
    <property type="match status" value="1"/>
</dbReference>
<protein>
    <submittedName>
        <fullName evidence="4">DUF3488 and transglutaminase-like domain-containing protein</fullName>
    </submittedName>
</protein>
<feature type="region of interest" description="Disordered" evidence="1">
    <location>
        <begin position="1"/>
        <end position="37"/>
    </location>
</feature>
<dbReference type="EMBL" id="BAABCM010000007">
    <property type="protein sequence ID" value="GAA3825700.1"/>
    <property type="molecule type" value="Genomic_DNA"/>
</dbReference>
<feature type="transmembrane region" description="Helical" evidence="2">
    <location>
        <begin position="241"/>
        <end position="265"/>
    </location>
</feature>
<dbReference type="InterPro" id="IPR052901">
    <property type="entry name" value="Bact_TGase-like"/>
</dbReference>
<dbReference type="Pfam" id="PF11992">
    <property type="entry name" value="TgpA_N"/>
    <property type="match status" value="1"/>
</dbReference>
<dbReference type="PANTHER" id="PTHR42736:SF1">
    <property type="entry name" value="PROTEIN-GLUTAMINE GAMMA-GLUTAMYLTRANSFERASE"/>
    <property type="match status" value="1"/>
</dbReference>
<name>A0ABP7ISB7_9PSEU</name>
<comment type="caution">
    <text evidence="4">The sequence shown here is derived from an EMBL/GenBank/DDBJ whole genome shotgun (WGS) entry which is preliminary data.</text>
</comment>
<accession>A0ABP7ISB7</accession>
<dbReference type="PANTHER" id="PTHR42736">
    <property type="entry name" value="PROTEIN-GLUTAMINE GAMMA-GLUTAMYLTRANSFERASE"/>
    <property type="match status" value="1"/>
</dbReference>
<keyword evidence="2" id="KW-1133">Transmembrane helix</keyword>
<organism evidence="4 5">
    <name type="scientific">Amycolatopsis tucumanensis</name>
    <dbReference type="NCBI Taxonomy" id="401106"/>
    <lineage>
        <taxon>Bacteria</taxon>
        <taxon>Bacillati</taxon>
        <taxon>Actinomycetota</taxon>
        <taxon>Actinomycetes</taxon>
        <taxon>Pseudonocardiales</taxon>
        <taxon>Pseudonocardiaceae</taxon>
        <taxon>Amycolatopsis</taxon>
    </lineage>
</organism>
<evidence type="ECO:0000313" key="4">
    <source>
        <dbReference type="EMBL" id="GAA3825700.1"/>
    </source>
</evidence>
<feature type="transmembrane region" description="Helical" evidence="2">
    <location>
        <begin position="694"/>
        <end position="713"/>
    </location>
</feature>
<feature type="transmembrane region" description="Helical" evidence="2">
    <location>
        <begin position="177"/>
        <end position="196"/>
    </location>
</feature>
<feature type="transmembrane region" description="Helical" evidence="2">
    <location>
        <begin position="153"/>
        <end position="170"/>
    </location>
</feature>
<dbReference type="RefSeq" id="WP_020423364.1">
    <property type="nucleotide sequence ID" value="NZ_BAABCM010000007.1"/>
</dbReference>
<feature type="transmembrane region" description="Helical" evidence="2">
    <location>
        <begin position="669"/>
        <end position="688"/>
    </location>
</feature>